<dbReference type="Proteomes" id="UP000053841">
    <property type="component" value="Unassembled WGS sequence"/>
</dbReference>
<dbReference type="EMBL" id="KI965069">
    <property type="protein sequence ID" value="EUC26900.1"/>
    <property type="molecule type" value="Genomic_DNA"/>
</dbReference>
<evidence type="ECO:0000313" key="1">
    <source>
        <dbReference type="EMBL" id="EUC26900.1"/>
    </source>
</evidence>
<dbReference type="HOGENOM" id="CLU_3092874_0_0_1"/>
<reference evidence="1 2" key="1">
    <citation type="journal article" date="2013" name="PLoS Genet.">
        <title>Comparative genome structure, secondary metabolite, and effector coding capacity across Cochliobolus pathogens.</title>
        <authorList>
            <person name="Condon B.J."/>
            <person name="Leng Y."/>
            <person name="Wu D."/>
            <person name="Bushley K.E."/>
            <person name="Ohm R.A."/>
            <person name="Otillar R."/>
            <person name="Martin J."/>
            <person name="Schackwitz W."/>
            <person name="Grimwood J."/>
            <person name="MohdZainudin N."/>
            <person name="Xue C."/>
            <person name="Wang R."/>
            <person name="Manning V.A."/>
            <person name="Dhillon B."/>
            <person name="Tu Z.J."/>
            <person name="Steffenson B.J."/>
            <person name="Salamov A."/>
            <person name="Sun H."/>
            <person name="Lowry S."/>
            <person name="LaButti K."/>
            <person name="Han J."/>
            <person name="Copeland A."/>
            <person name="Lindquist E."/>
            <person name="Barry K."/>
            <person name="Schmutz J."/>
            <person name="Baker S.E."/>
            <person name="Ciuffetti L.M."/>
            <person name="Grigoriev I.V."/>
            <person name="Zhong S."/>
            <person name="Turgeon B.G."/>
        </authorList>
    </citation>
    <scope>NUCLEOTIDE SEQUENCE [LARGE SCALE GENOMIC DNA]</scope>
    <source>
        <strain evidence="1 2">26-R-13</strain>
    </source>
</reference>
<dbReference type="AlphaFoldDB" id="W6XNR8"/>
<dbReference type="KEGG" id="bze:COCCADRAFT_113077"/>
<keyword evidence="2" id="KW-1185">Reference proteome</keyword>
<accession>W6XNR8</accession>
<feature type="non-terminal residue" evidence="1">
    <location>
        <position position="1"/>
    </location>
</feature>
<sequence>LSSVALIDGTSASDYCVSLLSGSIKQVRKQSLHIMLGAKRVTRPILSKIQAP</sequence>
<dbReference type="RefSeq" id="XP_007718794.1">
    <property type="nucleotide sequence ID" value="XM_007720604.1"/>
</dbReference>
<name>W6XNR8_COCC2</name>
<evidence type="ECO:0000313" key="2">
    <source>
        <dbReference type="Proteomes" id="UP000053841"/>
    </source>
</evidence>
<gene>
    <name evidence="1" type="ORF">COCCADRAFT_113077</name>
</gene>
<proteinExistence type="predicted"/>
<protein>
    <submittedName>
        <fullName evidence="1">Uncharacterized protein</fullName>
    </submittedName>
</protein>
<dbReference type="GeneID" id="19144578"/>
<organism evidence="1 2">
    <name type="scientific">Cochliobolus carbonum (strain 26-R-13)</name>
    <name type="common">Maize leaf spot fungus</name>
    <name type="synonym">Bipolaris zeicola</name>
    <dbReference type="NCBI Taxonomy" id="930089"/>
    <lineage>
        <taxon>Eukaryota</taxon>
        <taxon>Fungi</taxon>
        <taxon>Dikarya</taxon>
        <taxon>Ascomycota</taxon>
        <taxon>Pezizomycotina</taxon>
        <taxon>Dothideomycetes</taxon>
        <taxon>Pleosporomycetidae</taxon>
        <taxon>Pleosporales</taxon>
        <taxon>Pleosporineae</taxon>
        <taxon>Pleosporaceae</taxon>
        <taxon>Bipolaris</taxon>
    </lineage>
</organism>